<keyword evidence="2" id="KW-1185">Reference proteome</keyword>
<protein>
    <recommendedName>
        <fullName evidence="3">MULE domain-containing protein</fullName>
    </recommendedName>
</protein>
<dbReference type="EMBL" id="VUJU01012023">
    <property type="protein sequence ID" value="KAF0709016.1"/>
    <property type="molecule type" value="Genomic_DNA"/>
</dbReference>
<gene>
    <name evidence="1" type="ORF">FWK35_00029678</name>
</gene>
<sequence>MNAIKTIFPESDQQGCYFHFFQVSIKYSTEIDNSYLFYLPKYMAVI</sequence>
<evidence type="ECO:0000313" key="1">
    <source>
        <dbReference type="EMBL" id="KAF0709016.1"/>
    </source>
</evidence>
<accession>A0A6G0VTN8</accession>
<dbReference type="Proteomes" id="UP000478052">
    <property type="component" value="Unassembled WGS sequence"/>
</dbReference>
<dbReference type="AlphaFoldDB" id="A0A6G0VTN8"/>
<name>A0A6G0VTN8_APHCR</name>
<organism evidence="1 2">
    <name type="scientific">Aphis craccivora</name>
    <name type="common">Cowpea aphid</name>
    <dbReference type="NCBI Taxonomy" id="307492"/>
    <lineage>
        <taxon>Eukaryota</taxon>
        <taxon>Metazoa</taxon>
        <taxon>Ecdysozoa</taxon>
        <taxon>Arthropoda</taxon>
        <taxon>Hexapoda</taxon>
        <taxon>Insecta</taxon>
        <taxon>Pterygota</taxon>
        <taxon>Neoptera</taxon>
        <taxon>Paraneoptera</taxon>
        <taxon>Hemiptera</taxon>
        <taxon>Sternorrhyncha</taxon>
        <taxon>Aphidomorpha</taxon>
        <taxon>Aphidoidea</taxon>
        <taxon>Aphididae</taxon>
        <taxon>Aphidini</taxon>
        <taxon>Aphis</taxon>
        <taxon>Aphis</taxon>
    </lineage>
</organism>
<evidence type="ECO:0000313" key="2">
    <source>
        <dbReference type="Proteomes" id="UP000478052"/>
    </source>
</evidence>
<evidence type="ECO:0008006" key="3">
    <source>
        <dbReference type="Google" id="ProtNLM"/>
    </source>
</evidence>
<proteinExistence type="predicted"/>
<reference evidence="1 2" key="1">
    <citation type="submission" date="2019-08" db="EMBL/GenBank/DDBJ databases">
        <title>Whole genome of Aphis craccivora.</title>
        <authorList>
            <person name="Voronova N.V."/>
            <person name="Shulinski R.S."/>
            <person name="Bandarenka Y.V."/>
            <person name="Zhorov D.G."/>
            <person name="Warner D."/>
        </authorList>
    </citation>
    <scope>NUCLEOTIDE SEQUENCE [LARGE SCALE GENOMIC DNA]</scope>
    <source>
        <strain evidence="1">180601</strain>
        <tissue evidence="1">Whole Body</tissue>
    </source>
</reference>
<comment type="caution">
    <text evidence="1">The sequence shown here is derived from an EMBL/GenBank/DDBJ whole genome shotgun (WGS) entry which is preliminary data.</text>
</comment>